<evidence type="ECO:0000313" key="3">
    <source>
        <dbReference type="Proteomes" id="UP000284168"/>
    </source>
</evidence>
<evidence type="ECO:0000313" key="2">
    <source>
        <dbReference type="EMBL" id="RON25256.1"/>
    </source>
</evidence>
<organism evidence="2 3">
    <name type="scientific">Pseudomonas lini</name>
    <dbReference type="NCBI Taxonomy" id="163011"/>
    <lineage>
        <taxon>Bacteria</taxon>
        <taxon>Pseudomonadati</taxon>
        <taxon>Pseudomonadota</taxon>
        <taxon>Gammaproteobacteria</taxon>
        <taxon>Pseudomonadales</taxon>
        <taxon>Pseudomonadaceae</taxon>
        <taxon>Pseudomonas</taxon>
    </lineage>
</organism>
<proteinExistence type="predicted"/>
<comment type="caution">
    <text evidence="2">The sequence shown here is derived from an EMBL/GenBank/DDBJ whole genome shotgun (WGS) entry which is preliminary data.</text>
</comment>
<dbReference type="EMBL" id="MOBN01000036">
    <property type="protein sequence ID" value="RON25256.1"/>
    <property type="molecule type" value="Genomic_DNA"/>
</dbReference>
<dbReference type="PANTHER" id="PTHR12126:SF11">
    <property type="entry name" value="NADH DEHYDROGENASE [UBIQUINONE] 1 ALPHA SUBCOMPLEX SUBUNIT 9, MITOCHONDRIAL"/>
    <property type="match status" value="1"/>
</dbReference>
<dbReference type="Gene3D" id="3.40.50.720">
    <property type="entry name" value="NAD(P)-binding Rossmann-like Domain"/>
    <property type="match status" value="1"/>
</dbReference>
<sequence>MKKLLLLGASGFIGQGVYEILSQVKDVQVIRHSRSPRAGYDVCEFGSREFIDLVSDSDFVVNCTGIGLSRLGASTDSNEMLTEQILASIPLDVTDKKNFLHLSSVKAHNPEKRRDAYADDKWAAEKVIHLNSHKVQGVILRVPTVLGRHDKNLLPMISLCKLKLLPLVTNQLPALHVIGVDSIAQCIIQWLARRPDQTLQTYYLLSDDTVTYNDLVGEVYARLQVVEDVAMLRRVKVRTLFRIYKVLSFVDAFRRQRKLFPWARFNDLFIYPWHIEKNVRVIMTPAKLSVLVGAYFESIQD</sequence>
<dbReference type="PANTHER" id="PTHR12126">
    <property type="entry name" value="NADH-UBIQUINONE OXIDOREDUCTASE 39 KDA SUBUNIT-RELATED"/>
    <property type="match status" value="1"/>
</dbReference>
<dbReference type="RefSeq" id="WP_123721762.1">
    <property type="nucleotide sequence ID" value="NZ_MOBN01000036.1"/>
</dbReference>
<name>A0A423IIM1_9PSED</name>
<dbReference type="GO" id="GO:0044877">
    <property type="term" value="F:protein-containing complex binding"/>
    <property type="evidence" value="ECO:0007669"/>
    <property type="project" value="TreeGrafter"/>
</dbReference>
<dbReference type="InterPro" id="IPR036291">
    <property type="entry name" value="NAD(P)-bd_dom_sf"/>
</dbReference>
<gene>
    <name evidence="2" type="ORF">BK663_20055</name>
</gene>
<dbReference type="InterPro" id="IPR051207">
    <property type="entry name" value="ComplexI_NDUFA9_subunit"/>
</dbReference>
<evidence type="ECO:0000259" key="1">
    <source>
        <dbReference type="Pfam" id="PF01370"/>
    </source>
</evidence>
<dbReference type="SUPFAM" id="SSF51735">
    <property type="entry name" value="NAD(P)-binding Rossmann-fold domains"/>
    <property type="match status" value="1"/>
</dbReference>
<dbReference type="Proteomes" id="UP000284168">
    <property type="component" value="Unassembled WGS sequence"/>
</dbReference>
<feature type="domain" description="NAD-dependent epimerase/dehydratase" evidence="1">
    <location>
        <begin position="5"/>
        <end position="155"/>
    </location>
</feature>
<protein>
    <recommendedName>
        <fullName evidence="1">NAD-dependent epimerase/dehydratase domain-containing protein</fullName>
    </recommendedName>
</protein>
<dbReference type="Pfam" id="PF01370">
    <property type="entry name" value="Epimerase"/>
    <property type="match status" value="1"/>
</dbReference>
<dbReference type="InterPro" id="IPR001509">
    <property type="entry name" value="Epimerase_deHydtase"/>
</dbReference>
<accession>A0A423IIM1</accession>
<reference evidence="2 3" key="1">
    <citation type="submission" date="2016-10" db="EMBL/GenBank/DDBJ databases">
        <title>Comparative genome analysis of multiple Pseudomonas spp. focuses on biocontrol and plant growth promoting traits.</title>
        <authorList>
            <person name="Tao X.-Y."/>
            <person name="Taylor C.G."/>
        </authorList>
    </citation>
    <scope>NUCLEOTIDE SEQUENCE [LARGE SCALE GENOMIC DNA]</scope>
    <source>
        <strain evidence="2 3">48C10</strain>
    </source>
</reference>
<dbReference type="AlphaFoldDB" id="A0A423IIM1"/>